<dbReference type="RefSeq" id="XP_003855201.1">
    <property type="nucleotide sequence ID" value="XM_003855153.1"/>
</dbReference>
<protein>
    <submittedName>
        <fullName evidence="2">Uncharacterized protein</fullName>
    </submittedName>
</protein>
<dbReference type="AlphaFoldDB" id="F9X4V2"/>
<dbReference type="HOGENOM" id="CLU_2795897_0_0_1"/>
<feature type="region of interest" description="Disordered" evidence="1">
    <location>
        <begin position="1"/>
        <end position="31"/>
    </location>
</feature>
<dbReference type="EMBL" id="CM001197">
    <property type="protein sequence ID" value="EGP90177.1"/>
    <property type="molecule type" value="Genomic_DNA"/>
</dbReference>
<evidence type="ECO:0000256" key="1">
    <source>
        <dbReference type="SAM" id="MobiDB-lite"/>
    </source>
</evidence>
<evidence type="ECO:0000313" key="2">
    <source>
        <dbReference type="EMBL" id="EGP90177.1"/>
    </source>
</evidence>
<dbReference type="GeneID" id="13400294"/>
<dbReference type="InParanoid" id="F9X4V2"/>
<name>F9X4V2_ZYMTI</name>
<accession>F9X4V2</accession>
<sequence length="68" mass="7609">MLPGRIRDIQGLAGTAPVRRPGLGTPSLGSQPVFVKPRTWDANSTRTELESRSDAVRCYREPFNNVRR</sequence>
<dbReference type="Proteomes" id="UP000008062">
    <property type="component" value="Chromosome 2"/>
</dbReference>
<dbReference type="KEGG" id="ztr:MYCGRDRAFT_103496"/>
<reference evidence="2 3" key="1">
    <citation type="journal article" date="2011" name="PLoS Genet.">
        <title>Finished genome of the fungal wheat pathogen Mycosphaerella graminicola reveals dispensome structure, chromosome plasticity, and stealth pathogenesis.</title>
        <authorList>
            <person name="Goodwin S.B."/>
            <person name="Ben M'barek S."/>
            <person name="Dhillon B."/>
            <person name="Wittenberg A.H.J."/>
            <person name="Crane C.F."/>
            <person name="Hane J.K."/>
            <person name="Foster A.J."/>
            <person name="Van der Lee T.A.J."/>
            <person name="Grimwood J."/>
            <person name="Aerts A."/>
            <person name="Antoniw J."/>
            <person name="Bailey A."/>
            <person name="Bluhm B."/>
            <person name="Bowler J."/>
            <person name="Bristow J."/>
            <person name="van der Burgt A."/>
            <person name="Canto-Canche B."/>
            <person name="Churchill A.C.L."/>
            <person name="Conde-Ferraez L."/>
            <person name="Cools H.J."/>
            <person name="Coutinho P.M."/>
            <person name="Csukai M."/>
            <person name="Dehal P."/>
            <person name="De Wit P."/>
            <person name="Donzelli B."/>
            <person name="van de Geest H.C."/>
            <person name="van Ham R.C.H.J."/>
            <person name="Hammond-Kosack K.E."/>
            <person name="Henrissat B."/>
            <person name="Kilian A."/>
            <person name="Kobayashi A.K."/>
            <person name="Koopmann E."/>
            <person name="Kourmpetis Y."/>
            <person name="Kuzniar A."/>
            <person name="Lindquist E."/>
            <person name="Lombard V."/>
            <person name="Maliepaard C."/>
            <person name="Martins N."/>
            <person name="Mehrabi R."/>
            <person name="Nap J.P.H."/>
            <person name="Ponomarenko A."/>
            <person name="Rudd J.J."/>
            <person name="Salamov A."/>
            <person name="Schmutz J."/>
            <person name="Schouten H.J."/>
            <person name="Shapiro H."/>
            <person name="Stergiopoulos I."/>
            <person name="Torriani S.F.F."/>
            <person name="Tu H."/>
            <person name="de Vries R.P."/>
            <person name="Waalwijk C."/>
            <person name="Ware S.B."/>
            <person name="Wiebenga A."/>
            <person name="Zwiers L.-H."/>
            <person name="Oliver R.P."/>
            <person name="Grigoriev I.V."/>
            <person name="Kema G.H.J."/>
        </authorList>
    </citation>
    <scope>NUCLEOTIDE SEQUENCE [LARGE SCALE GENOMIC DNA]</scope>
    <source>
        <strain evidence="3">CBS 115943 / IPO323</strain>
    </source>
</reference>
<keyword evidence="3" id="KW-1185">Reference proteome</keyword>
<gene>
    <name evidence="2" type="ORF">MYCGRDRAFT_103496</name>
</gene>
<organism evidence="2 3">
    <name type="scientific">Zymoseptoria tritici (strain CBS 115943 / IPO323)</name>
    <name type="common">Speckled leaf blotch fungus</name>
    <name type="synonym">Septoria tritici</name>
    <dbReference type="NCBI Taxonomy" id="336722"/>
    <lineage>
        <taxon>Eukaryota</taxon>
        <taxon>Fungi</taxon>
        <taxon>Dikarya</taxon>
        <taxon>Ascomycota</taxon>
        <taxon>Pezizomycotina</taxon>
        <taxon>Dothideomycetes</taxon>
        <taxon>Dothideomycetidae</taxon>
        <taxon>Mycosphaerellales</taxon>
        <taxon>Mycosphaerellaceae</taxon>
        <taxon>Zymoseptoria</taxon>
    </lineage>
</organism>
<evidence type="ECO:0000313" key="3">
    <source>
        <dbReference type="Proteomes" id="UP000008062"/>
    </source>
</evidence>
<proteinExistence type="predicted"/>